<dbReference type="EnsemblPlants" id="Solyc00g014990.2.1">
    <property type="protein sequence ID" value="Solyc00g014990.2.1"/>
    <property type="gene ID" value="Solyc00g014990.2"/>
</dbReference>
<protein>
    <submittedName>
        <fullName evidence="1">Uncharacterized protein</fullName>
    </submittedName>
</protein>
<dbReference type="Proteomes" id="UP000004994">
    <property type="component" value="Unassembled WGS sequence"/>
</dbReference>
<dbReference type="InParanoid" id="A0A494G8V2"/>
<reference evidence="1" key="1">
    <citation type="journal article" date="2012" name="Nature">
        <title>The tomato genome sequence provides insights into fleshy fruit evolution.</title>
        <authorList>
            <consortium name="Tomato Genome Consortium"/>
        </authorList>
    </citation>
    <scope>NUCLEOTIDE SEQUENCE [LARGE SCALE GENOMIC DNA]</scope>
    <source>
        <strain evidence="1">cv. Heinz 1706</strain>
    </source>
</reference>
<dbReference type="Gramene" id="Solyc00g014990.2.1">
    <property type="protein sequence ID" value="Solyc00g014990.2.1"/>
    <property type="gene ID" value="Solyc00g014990.2"/>
</dbReference>
<accession>A0A494G8V2</accession>
<dbReference type="AlphaFoldDB" id="A0A494G8V2"/>
<sequence length="90" mass="10422">LIMFCTTTVLTFIVLPTISISLHTQTLNNLRKSFYFLLNLIDCKLYSILISKSKISSLHHGFNLYFQLIYTNPNVIHIHQCNISTNLLHI</sequence>
<evidence type="ECO:0000313" key="2">
    <source>
        <dbReference type="Proteomes" id="UP000004994"/>
    </source>
</evidence>
<name>A0A494G8V2_SOLLC</name>
<organism evidence="1">
    <name type="scientific">Solanum lycopersicum</name>
    <name type="common">Tomato</name>
    <name type="synonym">Lycopersicon esculentum</name>
    <dbReference type="NCBI Taxonomy" id="4081"/>
    <lineage>
        <taxon>Eukaryota</taxon>
        <taxon>Viridiplantae</taxon>
        <taxon>Streptophyta</taxon>
        <taxon>Embryophyta</taxon>
        <taxon>Tracheophyta</taxon>
        <taxon>Spermatophyta</taxon>
        <taxon>Magnoliopsida</taxon>
        <taxon>eudicotyledons</taxon>
        <taxon>Gunneridae</taxon>
        <taxon>Pentapetalae</taxon>
        <taxon>asterids</taxon>
        <taxon>lamiids</taxon>
        <taxon>Solanales</taxon>
        <taxon>Solanaceae</taxon>
        <taxon>Solanoideae</taxon>
        <taxon>Solaneae</taxon>
        <taxon>Solanum</taxon>
        <taxon>Solanum subgen. Lycopersicon</taxon>
    </lineage>
</organism>
<evidence type="ECO:0000313" key="1">
    <source>
        <dbReference type="EnsemblPlants" id="Solyc00g014990.2.1"/>
    </source>
</evidence>
<reference evidence="1" key="2">
    <citation type="submission" date="2019-04" db="UniProtKB">
        <authorList>
            <consortium name="EnsemblPlants"/>
        </authorList>
    </citation>
    <scope>IDENTIFICATION</scope>
    <source>
        <strain evidence="1">cv. Heinz 1706</strain>
    </source>
</reference>
<proteinExistence type="predicted"/>
<keyword evidence="2" id="KW-1185">Reference proteome</keyword>